<reference evidence="5" key="1">
    <citation type="submission" date="2022-11" db="EMBL/GenBank/DDBJ databases">
        <title>Centuries of genome instability and evolution in soft-shell clam transmissible cancer (bioRxiv).</title>
        <authorList>
            <person name="Hart S.F.M."/>
            <person name="Yonemitsu M.A."/>
            <person name="Giersch R.M."/>
            <person name="Beal B.F."/>
            <person name="Arriagada G."/>
            <person name="Davis B.W."/>
            <person name="Ostrander E.A."/>
            <person name="Goff S.P."/>
            <person name="Metzger M.J."/>
        </authorList>
    </citation>
    <scope>NUCLEOTIDE SEQUENCE</scope>
    <source>
        <strain evidence="5">MELC-2E11</strain>
        <tissue evidence="5">Siphon/mantle</tissue>
    </source>
</reference>
<dbReference type="SUPFAM" id="SSF56112">
    <property type="entry name" value="Protein kinase-like (PK-like)"/>
    <property type="match status" value="1"/>
</dbReference>
<dbReference type="Proteomes" id="UP001164746">
    <property type="component" value="Chromosome 4"/>
</dbReference>
<evidence type="ECO:0000256" key="1">
    <source>
        <dbReference type="ARBA" id="ARBA00022741"/>
    </source>
</evidence>
<dbReference type="InterPro" id="IPR008271">
    <property type="entry name" value="Ser/Thr_kinase_AS"/>
</dbReference>
<evidence type="ECO:0000259" key="3">
    <source>
        <dbReference type="PROSITE" id="PS50011"/>
    </source>
</evidence>
<dbReference type="InterPro" id="IPR000488">
    <property type="entry name" value="Death_dom"/>
</dbReference>
<protein>
    <submittedName>
        <fullName evidence="5">WAKLC-like protein</fullName>
    </submittedName>
</protein>
<name>A0ABY7DXQ7_MYAAR</name>
<dbReference type="PROSITE" id="PS00108">
    <property type="entry name" value="PROTEIN_KINASE_ST"/>
    <property type="match status" value="1"/>
</dbReference>
<gene>
    <name evidence="5" type="ORF">MAR_007976</name>
</gene>
<dbReference type="PANTHER" id="PTHR27001:SF931">
    <property type="entry name" value="OS11G0664100 PROTEIN"/>
    <property type="match status" value="1"/>
</dbReference>
<dbReference type="Gene3D" id="1.10.533.10">
    <property type="entry name" value="Death Domain, Fas"/>
    <property type="match status" value="1"/>
</dbReference>
<dbReference type="Pfam" id="PF00656">
    <property type="entry name" value="Peptidase_C14"/>
    <property type="match status" value="1"/>
</dbReference>
<keyword evidence="1" id="KW-0547">Nucleotide-binding</keyword>
<dbReference type="InterPro" id="IPR011600">
    <property type="entry name" value="Pept_C14_caspase"/>
</dbReference>
<dbReference type="PROSITE" id="PS50011">
    <property type="entry name" value="PROTEIN_KINASE_DOM"/>
    <property type="match status" value="1"/>
</dbReference>
<dbReference type="CDD" id="cd01670">
    <property type="entry name" value="Death"/>
    <property type="match status" value="1"/>
</dbReference>
<dbReference type="InterPro" id="IPR011029">
    <property type="entry name" value="DEATH-like_dom_sf"/>
</dbReference>
<evidence type="ECO:0000313" key="6">
    <source>
        <dbReference type="Proteomes" id="UP001164746"/>
    </source>
</evidence>
<keyword evidence="2" id="KW-0067">ATP-binding</keyword>
<organism evidence="5 6">
    <name type="scientific">Mya arenaria</name>
    <name type="common">Soft-shell clam</name>
    <dbReference type="NCBI Taxonomy" id="6604"/>
    <lineage>
        <taxon>Eukaryota</taxon>
        <taxon>Metazoa</taxon>
        <taxon>Spiralia</taxon>
        <taxon>Lophotrochozoa</taxon>
        <taxon>Mollusca</taxon>
        <taxon>Bivalvia</taxon>
        <taxon>Autobranchia</taxon>
        <taxon>Heteroconchia</taxon>
        <taxon>Euheterodonta</taxon>
        <taxon>Imparidentia</taxon>
        <taxon>Neoheterodontei</taxon>
        <taxon>Myida</taxon>
        <taxon>Myoidea</taxon>
        <taxon>Myidae</taxon>
        <taxon>Mya</taxon>
    </lineage>
</organism>
<evidence type="ECO:0000259" key="4">
    <source>
        <dbReference type="PROSITE" id="PS50017"/>
    </source>
</evidence>
<dbReference type="Pfam" id="PF00069">
    <property type="entry name" value="Pkinase"/>
    <property type="match status" value="1"/>
</dbReference>
<dbReference type="PANTHER" id="PTHR27001">
    <property type="entry name" value="OS01G0253100 PROTEIN"/>
    <property type="match status" value="1"/>
</dbReference>
<sequence>MLKQQELQPARRNVSGSRSACILEKLDKEPSDRELVSIASAIGNGWEQLADVLGVTKPSVERIKLDFGYSLIEQINNMLKHWKRGNANKATFRVLFLEMKRCTAVTIDWEQLRKEVGFGIEGLKKDLLMVIKRDLFDGRLISLNQSQIANIKEVGKAKELAKTNGAKVFATETSVPGFNIKVVIKELHINNNDLDKMRSITNEKLAARILHFGIVPLLAYHEDLLTDQTVRYRYFSFVSPYFEGGDLLKAIEEDTKSISINATNPVRMTQKTRLKIIYQVASAISYLHSPVKDFRNDVLHMDIKSLNIVLDLSNNARLIDFGLAREMKEPNDTSLDTLFPISGSVGYFPTTHFEGLTKFHDYHNFGIVIRELLTGISPVKRFANCTLQTMSKWSLKENIQVLMREVGAEKWTRKSEVECEVCVVNHAAAESEFLKHDEMEESIEVVTPNELGKEDNTMWSKVQSAFKKISMQNLKTLIVVYSGHHGFQTKQENAENRDQSINPLKSVTGSTIDDNEGFFQLSENELMQDVELCNEIQKLRTVEKVFIFEDCCHGDAEIKAALKDKIVVQFNSSTATTTSSVDHRKKESKYIGVLIKALTATDETKQKLFQHTDCTRCKDIAEILFTGSFLTVNTLHTFIENYIEHFKVTEMKSIGRPSFSAQKLSEKDCILAYRYHFPVVVQFKIKTPKGGEGKSELLSLNQFENVQKLRESLFRNILGDGDSTKYLVKNEDQLKAYAAAVSIQVEHGPREVHLKEIKSLEQASSAWIARRELIAQIRNVAKIDFQDNDVADIVSPNHVEEIFKNMCMVPPQICSYNPSEEDVSNVKVHIVFSKKQCRGCSKILAINLLSPGESKRGAIKYNDFDERVYNL</sequence>
<proteinExistence type="predicted"/>
<dbReference type="PROSITE" id="PS50017">
    <property type="entry name" value="DEATH_DOMAIN"/>
    <property type="match status" value="1"/>
</dbReference>
<dbReference type="SMART" id="SM00220">
    <property type="entry name" value="S_TKc"/>
    <property type="match status" value="1"/>
</dbReference>
<evidence type="ECO:0000313" key="5">
    <source>
        <dbReference type="EMBL" id="WAR01418.1"/>
    </source>
</evidence>
<dbReference type="InterPro" id="IPR000719">
    <property type="entry name" value="Prot_kinase_dom"/>
</dbReference>
<dbReference type="EMBL" id="CP111015">
    <property type="protein sequence ID" value="WAR01418.1"/>
    <property type="molecule type" value="Genomic_DNA"/>
</dbReference>
<dbReference type="Gene3D" id="1.10.510.10">
    <property type="entry name" value="Transferase(Phosphotransferase) domain 1"/>
    <property type="match status" value="1"/>
</dbReference>
<keyword evidence="6" id="KW-1185">Reference proteome</keyword>
<accession>A0ABY7DXQ7</accession>
<dbReference type="SUPFAM" id="SSF47986">
    <property type="entry name" value="DEATH domain"/>
    <property type="match status" value="1"/>
</dbReference>
<feature type="domain" description="Protein kinase" evidence="3">
    <location>
        <begin position="154"/>
        <end position="434"/>
    </location>
</feature>
<dbReference type="Pfam" id="PF00531">
    <property type="entry name" value="Death"/>
    <property type="match status" value="1"/>
</dbReference>
<dbReference type="InterPro" id="IPR011009">
    <property type="entry name" value="Kinase-like_dom_sf"/>
</dbReference>
<feature type="domain" description="Death" evidence="4">
    <location>
        <begin position="31"/>
        <end position="101"/>
    </location>
</feature>
<evidence type="ECO:0000256" key="2">
    <source>
        <dbReference type="ARBA" id="ARBA00022840"/>
    </source>
</evidence>